<keyword evidence="1" id="KW-0472">Membrane</keyword>
<evidence type="ECO:0000313" key="2">
    <source>
        <dbReference type="EnsemblMetazoa" id="G10659.1:cds"/>
    </source>
</evidence>
<reference evidence="2" key="1">
    <citation type="submission" date="2022-08" db="UniProtKB">
        <authorList>
            <consortium name="EnsemblMetazoa"/>
        </authorList>
    </citation>
    <scope>IDENTIFICATION</scope>
    <source>
        <strain evidence="2">05x7-T-G4-1.051#20</strain>
    </source>
</reference>
<dbReference type="Proteomes" id="UP000005408">
    <property type="component" value="Unassembled WGS sequence"/>
</dbReference>
<dbReference type="InterPro" id="IPR053317">
    <property type="entry name" value="Tubulin_polyglutamylase"/>
</dbReference>
<accession>A0A8W8HR28</accession>
<evidence type="ECO:0000313" key="3">
    <source>
        <dbReference type="Proteomes" id="UP000005408"/>
    </source>
</evidence>
<dbReference type="Gene3D" id="3.30.470.20">
    <property type="entry name" value="ATP-grasp fold, B domain"/>
    <property type="match status" value="1"/>
</dbReference>
<keyword evidence="1" id="KW-0812">Transmembrane</keyword>
<dbReference type="AlphaFoldDB" id="A0A8W8HR28"/>
<dbReference type="PROSITE" id="PS51221">
    <property type="entry name" value="TTL"/>
    <property type="match status" value="1"/>
</dbReference>
<dbReference type="Pfam" id="PF03133">
    <property type="entry name" value="TTL"/>
    <property type="match status" value="1"/>
</dbReference>
<dbReference type="OrthoDB" id="202825at2759"/>
<dbReference type="InterPro" id="IPR004344">
    <property type="entry name" value="TTL/TTLL_fam"/>
</dbReference>
<protein>
    <recommendedName>
        <fullName evidence="4">Tubulin polyglutamylase TTLL4</fullName>
    </recommendedName>
</protein>
<keyword evidence="1" id="KW-1133">Transmembrane helix</keyword>
<sequence length="529" mass="61091">MNSFNSPYNKLQDAQLPTFGKPKPKMKKPGRLFSLVIVVLALGIVLTLLNIYELHKMRETGNLQQAVQPQAEGKPGKYAVRTPIVWVEGKKLESGYLKHVFAVFDRIGYALGNGDSDWDVLWSHEYPFESLAKKMSVLKPHQKVNHFPGSGYITNKVSLAVSTNPFIPRAFKIPKEKRQFLQYAEEHPHTLWVQKRNSHRGIKIKHVQELDLSDDGSFVQMFVDRPFLIDGRKFDIGVYTTLTSIDPLRVYILESEALFRFCSHDYYPFDARDIKKYVVGDDYTPVWEIPSLKKLYRELNFNFKDAFNAYLDMKGHNSRKLWADITSAIKTVYLQKEAALIGATNKYTSSRNFFEMVRFDFALDEDLNVYLMEVNMSPNLSSGHFRENTLMYEQVVFNLLSLVLVTRPVSHDFSQSSEDEANMRVSDKDISVFPEWCLSAQCLHSCENEMCKLCSPCVSLSMKKTLKLAYLEHINKGNCGRVLPQRMSGEFALQWTPSHSDPEFHSLNHRNKLMYMWFVGKCRQSTSWC</sequence>
<proteinExistence type="predicted"/>
<evidence type="ECO:0008006" key="4">
    <source>
        <dbReference type="Google" id="ProtNLM"/>
    </source>
</evidence>
<name>A0A8W8HR28_MAGGI</name>
<dbReference type="PANTHER" id="PTHR47113:SF1">
    <property type="entry name" value="LD09343P"/>
    <property type="match status" value="1"/>
</dbReference>
<dbReference type="SUPFAM" id="SSF56059">
    <property type="entry name" value="Glutathione synthetase ATP-binding domain-like"/>
    <property type="match status" value="1"/>
</dbReference>
<dbReference type="EnsemblMetazoa" id="G10659.1">
    <property type="protein sequence ID" value="G10659.1:cds"/>
    <property type="gene ID" value="G10659"/>
</dbReference>
<organism evidence="2 3">
    <name type="scientific">Magallana gigas</name>
    <name type="common">Pacific oyster</name>
    <name type="synonym">Crassostrea gigas</name>
    <dbReference type="NCBI Taxonomy" id="29159"/>
    <lineage>
        <taxon>Eukaryota</taxon>
        <taxon>Metazoa</taxon>
        <taxon>Spiralia</taxon>
        <taxon>Lophotrochozoa</taxon>
        <taxon>Mollusca</taxon>
        <taxon>Bivalvia</taxon>
        <taxon>Autobranchia</taxon>
        <taxon>Pteriomorphia</taxon>
        <taxon>Ostreida</taxon>
        <taxon>Ostreoidea</taxon>
        <taxon>Ostreidae</taxon>
        <taxon>Magallana</taxon>
    </lineage>
</organism>
<dbReference type="OMA" id="CGYITNK"/>
<dbReference type="PANTHER" id="PTHR47113">
    <property type="entry name" value="LD09343P"/>
    <property type="match status" value="1"/>
</dbReference>
<keyword evidence="3" id="KW-1185">Reference proteome</keyword>
<evidence type="ECO:0000256" key="1">
    <source>
        <dbReference type="SAM" id="Phobius"/>
    </source>
</evidence>
<feature type="transmembrane region" description="Helical" evidence="1">
    <location>
        <begin position="32"/>
        <end position="52"/>
    </location>
</feature>